<evidence type="ECO:0000256" key="2">
    <source>
        <dbReference type="ARBA" id="ARBA00009477"/>
    </source>
</evidence>
<dbReference type="SUPFAM" id="SSF111369">
    <property type="entry name" value="HlyD-like secretion proteins"/>
    <property type="match status" value="1"/>
</dbReference>
<feature type="transmembrane region" description="Helical" evidence="5">
    <location>
        <begin position="17"/>
        <end position="35"/>
    </location>
</feature>
<sequence>MAEQEAVQRAGKPLRPIVIGAALLAVGVAGAGIAIRSRAEHRLASWTDAQSTPEVTVLHPAAATTQGNLSLPAALQALNSAPIFARTSGYVRRWYVDIGDPVRAGQVLAVLDAPEVDQQLAAARANLQTAQANRQLAASTATRWRTMLAEDAVSKQETDEKIGDLAAKTAVAEAARADVSRLRFTQGFTRLVAPFAGVVTSRATDVGALVTAGTAGSTPLFTVADVSRIRAYVRVPQSYSAQVHRGQHVTLALPEYPGRRFDAELTRTADAVDPASGTVLVEVQAANPDRALKPGAYAQASFPLASGGNALTLPASALIIGQKGTQVAVVGADRRAHLRTITIGQDRGATVEVSAGLNRGDDVIDNPPDSLAEGDPVRVTGTAKAPVDARH</sequence>
<dbReference type="EMBL" id="CP009571">
    <property type="protein sequence ID" value="AIT05950.1"/>
    <property type="molecule type" value="Genomic_DNA"/>
</dbReference>
<organism evidence="9 10">
    <name type="scientific">Sphingomonas taxi</name>
    <dbReference type="NCBI Taxonomy" id="1549858"/>
    <lineage>
        <taxon>Bacteria</taxon>
        <taxon>Pseudomonadati</taxon>
        <taxon>Pseudomonadota</taxon>
        <taxon>Alphaproteobacteria</taxon>
        <taxon>Sphingomonadales</taxon>
        <taxon>Sphingomonadaceae</taxon>
        <taxon>Sphingomonas</taxon>
    </lineage>
</organism>
<evidence type="ECO:0000259" key="7">
    <source>
        <dbReference type="Pfam" id="PF25954"/>
    </source>
</evidence>
<keyword evidence="3" id="KW-0813">Transport</keyword>
<proteinExistence type="inferred from homology"/>
<feature type="domain" description="Multidrug resistance protein MdtA-like barrel-sandwich hybrid" evidence="6">
    <location>
        <begin position="81"/>
        <end position="216"/>
    </location>
</feature>
<evidence type="ECO:0000256" key="3">
    <source>
        <dbReference type="ARBA" id="ARBA00022448"/>
    </source>
</evidence>
<dbReference type="InterPro" id="IPR058627">
    <property type="entry name" value="MdtA-like_C"/>
</dbReference>
<dbReference type="Gene3D" id="1.10.287.470">
    <property type="entry name" value="Helix hairpin bin"/>
    <property type="match status" value="1"/>
</dbReference>
<dbReference type="InterPro" id="IPR058625">
    <property type="entry name" value="MdtA-like_BSH"/>
</dbReference>
<dbReference type="PANTHER" id="PTHR30469">
    <property type="entry name" value="MULTIDRUG RESISTANCE PROTEIN MDTA"/>
    <property type="match status" value="1"/>
</dbReference>
<dbReference type="HOGENOM" id="CLU_018816_1_4_5"/>
<feature type="region of interest" description="Disordered" evidence="4">
    <location>
        <begin position="358"/>
        <end position="391"/>
    </location>
</feature>
<dbReference type="Pfam" id="PF25917">
    <property type="entry name" value="BSH_RND"/>
    <property type="match status" value="1"/>
</dbReference>
<evidence type="ECO:0000313" key="9">
    <source>
        <dbReference type="EMBL" id="AIT05950.1"/>
    </source>
</evidence>
<comment type="subcellular location">
    <subcellularLocation>
        <location evidence="1">Cell envelope</location>
    </subcellularLocation>
</comment>
<feature type="domain" description="CusB-like beta-barrel" evidence="7">
    <location>
        <begin position="233"/>
        <end position="302"/>
    </location>
</feature>
<reference evidence="9 10" key="1">
    <citation type="submission" date="2014-09" db="EMBL/GenBank/DDBJ databases">
        <title>Using Illumina technology Improving SMRT sequencing Genome Assembly by RASTools.</title>
        <authorList>
            <person name="Zhou Y."/>
            <person name="Ma T."/>
            <person name="Liu T."/>
        </authorList>
    </citation>
    <scope>NUCLEOTIDE SEQUENCE [LARGE SCALE GENOMIC DNA]</scope>
    <source>
        <strain evidence="9 10">ATCC 55669</strain>
    </source>
</reference>
<feature type="domain" description="Multidrug resistance protein MdtA-like C-terminal permuted SH3" evidence="8">
    <location>
        <begin position="309"/>
        <end position="364"/>
    </location>
</feature>
<dbReference type="Proteomes" id="UP000033200">
    <property type="component" value="Chromosome"/>
</dbReference>
<dbReference type="Gene3D" id="2.40.50.100">
    <property type="match status" value="1"/>
</dbReference>
<dbReference type="GO" id="GO:1990281">
    <property type="term" value="C:efflux pump complex"/>
    <property type="evidence" value="ECO:0007669"/>
    <property type="project" value="TreeGrafter"/>
</dbReference>
<evidence type="ECO:0000256" key="4">
    <source>
        <dbReference type="SAM" id="MobiDB-lite"/>
    </source>
</evidence>
<dbReference type="Gene3D" id="2.40.420.20">
    <property type="match status" value="1"/>
</dbReference>
<dbReference type="GO" id="GO:0015562">
    <property type="term" value="F:efflux transmembrane transporter activity"/>
    <property type="evidence" value="ECO:0007669"/>
    <property type="project" value="TreeGrafter"/>
</dbReference>
<dbReference type="NCBIfam" id="TIGR01730">
    <property type="entry name" value="RND_mfp"/>
    <property type="match status" value="1"/>
</dbReference>
<dbReference type="eggNOG" id="COG0845">
    <property type="taxonomic scope" value="Bacteria"/>
</dbReference>
<evidence type="ECO:0000259" key="8">
    <source>
        <dbReference type="Pfam" id="PF25967"/>
    </source>
</evidence>
<protein>
    <submittedName>
        <fullName evidence="9">RND transporter MFP subunit</fullName>
    </submittedName>
</protein>
<evidence type="ECO:0000256" key="1">
    <source>
        <dbReference type="ARBA" id="ARBA00004196"/>
    </source>
</evidence>
<keyword evidence="10" id="KW-1185">Reference proteome</keyword>
<dbReference type="InterPro" id="IPR058792">
    <property type="entry name" value="Beta-barrel_RND_2"/>
</dbReference>
<dbReference type="Pfam" id="PF25967">
    <property type="entry name" value="RND-MFP_C"/>
    <property type="match status" value="1"/>
</dbReference>
<evidence type="ECO:0000313" key="10">
    <source>
        <dbReference type="Proteomes" id="UP000033200"/>
    </source>
</evidence>
<dbReference type="InterPro" id="IPR006143">
    <property type="entry name" value="RND_pump_MFP"/>
</dbReference>
<dbReference type="PANTHER" id="PTHR30469:SF37">
    <property type="entry name" value="RAGD PROTEIN"/>
    <property type="match status" value="1"/>
</dbReference>
<comment type="similarity">
    <text evidence="2">Belongs to the membrane fusion protein (MFP) (TC 8.A.1) family.</text>
</comment>
<dbReference type="AlphaFoldDB" id="A0A097EEF7"/>
<dbReference type="FunFam" id="2.40.30.170:FF:000010">
    <property type="entry name" value="Efflux RND transporter periplasmic adaptor subunit"/>
    <property type="match status" value="1"/>
</dbReference>
<name>A0A097EEF7_9SPHN</name>
<dbReference type="Pfam" id="PF25954">
    <property type="entry name" value="Beta-barrel_RND_2"/>
    <property type="match status" value="1"/>
</dbReference>
<gene>
    <name evidence="9" type="ORF">MC45_05525</name>
</gene>
<dbReference type="KEGG" id="stax:MC45_05525"/>
<evidence type="ECO:0000259" key="6">
    <source>
        <dbReference type="Pfam" id="PF25917"/>
    </source>
</evidence>
<evidence type="ECO:0000256" key="5">
    <source>
        <dbReference type="SAM" id="Phobius"/>
    </source>
</evidence>
<keyword evidence="5" id="KW-0472">Membrane</keyword>
<keyword evidence="5" id="KW-0812">Transmembrane</keyword>
<dbReference type="Gene3D" id="2.40.30.170">
    <property type="match status" value="1"/>
</dbReference>
<dbReference type="RefSeq" id="WP_038660537.1">
    <property type="nucleotide sequence ID" value="NZ_CP009571.1"/>
</dbReference>
<dbReference type="STRING" id="1549858.MC45_05525"/>
<keyword evidence="5" id="KW-1133">Transmembrane helix</keyword>
<accession>A0A097EEF7</accession>